<dbReference type="SUPFAM" id="SSF50952">
    <property type="entry name" value="Soluble quinoprotein glucose dehydrogenase"/>
    <property type="match status" value="1"/>
</dbReference>
<dbReference type="EMBL" id="JAZHOG010000005">
    <property type="protein sequence ID" value="MEJ8567818.1"/>
    <property type="molecule type" value="Genomic_DNA"/>
</dbReference>
<dbReference type="InterPro" id="IPR011042">
    <property type="entry name" value="6-blade_b-propeller_TolB-like"/>
</dbReference>
<feature type="transmembrane region" description="Helical" evidence="1">
    <location>
        <begin position="511"/>
        <end position="528"/>
    </location>
</feature>
<dbReference type="Proteomes" id="UP001359886">
    <property type="component" value="Unassembled WGS sequence"/>
</dbReference>
<gene>
    <name evidence="3" type="ORF">V3330_09290</name>
</gene>
<sequence length="531" mass="55359">MSKFCLLSLLTALSATVAAAPDGYSINSDSPSGDADSLYRIDLATGAHTRLGRIQSLGQTRLDVEGLAFAPDGTLYGADDEAMRLFPLNVDNGIVVNQEEVNITGIPGGGGNDFGMTFACNGNLYLTSVATQSLFVVGLDGQASQVGAAGALGANISAIAAFGTPVKLYGLGNGLTSGGAVDSRKLYEINVADGTTVEVGTLSGAAGDYHEAGLAFDNSGQLWAITDRRAVPGGPFPSQILRLGLNPFSTTAVANTTEQGFESLAITVPRGCSTGGGETARFTVQKRYVDGNDVTPVTLNLSCNTGLPLEQSIEVVPNDGVFGEFEVEFVVTDFDSGELECSVTETPPAGYSPTYTCLGESTCAAPQSAQSCMFTDIESGSENLCQVQNYPDPVEFTVIKEWLFAAEELGSVNVSSIELTCENVFGGDGVANGSSMTWSWDVEGNQSLTAQVRPDYEGNTTCSAEEFPVFSAVEADNGCANPIPVRVGDGPRSCTIVNTVFLEGIPTLGDAGKLLFALLMLITGLVFIRRI</sequence>
<evidence type="ECO:0000313" key="3">
    <source>
        <dbReference type="EMBL" id="MEJ8567818.1"/>
    </source>
</evidence>
<dbReference type="Gene3D" id="2.120.10.30">
    <property type="entry name" value="TolB, C-terminal domain"/>
    <property type="match status" value="1"/>
</dbReference>
<evidence type="ECO:0000256" key="2">
    <source>
        <dbReference type="SAM" id="SignalP"/>
    </source>
</evidence>
<feature type="chain" id="PRO_5043903351" description="Ig-like domain-containing protein" evidence="2">
    <location>
        <begin position="21"/>
        <end position="531"/>
    </location>
</feature>
<keyword evidence="2" id="KW-0732">Signal</keyword>
<reference evidence="3 4" key="1">
    <citation type="submission" date="2024-02" db="EMBL/GenBank/DDBJ databases">
        <title>A novel Wenzhouxiangellaceae bacterium, isolated from coastal sediments.</title>
        <authorList>
            <person name="Du Z.-J."/>
            <person name="Ye Y.-Q."/>
            <person name="Zhang X.-Y."/>
        </authorList>
    </citation>
    <scope>NUCLEOTIDE SEQUENCE [LARGE SCALE GENOMIC DNA]</scope>
    <source>
        <strain evidence="3 4">CH-27</strain>
    </source>
</reference>
<keyword evidence="1" id="KW-1133">Transmembrane helix</keyword>
<dbReference type="AlphaFoldDB" id="A0AAW9RCE0"/>
<evidence type="ECO:0000256" key="1">
    <source>
        <dbReference type="SAM" id="Phobius"/>
    </source>
</evidence>
<keyword evidence="1" id="KW-0472">Membrane</keyword>
<proteinExistence type="predicted"/>
<accession>A0AAW9RCE0</accession>
<dbReference type="RefSeq" id="WP_354695141.1">
    <property type="nucleotide sequence ID" value="NZ_JAZHOG010000005.1"/>
</dbReference>
<organism evidence="3 4">
    <name type="scientific">Elongatibacter sediminis</name>
    <dbReference type="NCBI Taxonomy" id="3119006"/>
    <lineage>
        <taxon>Bacteria</taxon>
        <taxon>Pseudomonadati</taxon>
        <taxon>Pseudomonadota</taxon>
        <taxon>Gammaproteobacteria</taxon>
        <taxon>Chromatiales</taxon>
        <taxon>Wenzhouxiangellaceae</taxon>
        <taxon>Elongatibacter</taxon>
    </lineage>
</organism>
<keyword evidence="1" id="KW-0812">Transmembrane</keyword>
<protein>
    <recommendedName>
        <fullName evidence="5">Ig-like domain-containing protein</fullName>
    </recommendedName>
</protein>
<comment type="caution">
    <text evidence="3">The sequence shown here is derived from an EMBL/GenBank/DDBJ whole genome shotgun (WGS) entry which is preliminary data.</text>
</comment>
<name>A0AAW9RCE0_9GAMM</name>
<feature type="signal peptide" evidence="2">
    <location>
        <begin position="1"/>
        <end position="20"/>
    </location>
</feature>
<keyword evidence="4" id="KW-1185">Reference proteome</keyword>
<evidence type="ECO:0008006" key="5">
    <source>
        <dbReference type="Google" id="ProtNLM"/>
    </source>
</evidence>
<evidence type="ECO:0000313" key="4">
    <source>
        <dbReference type="Proteomes" id="UP001359886"/>
    </source>
</evidence>
<dbReference type="InterPro" id="IPR011041">
    <property type="entry name" value="Quinoprot_gluc/sorb_DH_b-prop"/>
</dbReference>